<dbReference type="RefSeq" id="WP_091222165.1">
    <property type="nucleotide sequence ID" value="NZ_FNHE01000011.1"/>
</dbReference>
<reference evidence="3" key="1">
    <citation type="submission" date="2016-10" db="EMBL/GenBank/DDBJ databases">
        <authorList>
            <person name="Varghese N."/>
            <person name="Submissions S."/>
        </authorList>
    </citation>
    <scope>NUCLEOTIDE SEQUENCE [LARGE SCALE GENOMIC DNA]</scope>
    <source>
        <strain evidence="3">DSM 45419</strain>
    </source>
</reference>
<evidence type="ECO:0000313" key="3">
    <source>
        <dbReference type="Proteomes" id="UP000198680"/>
    </source>
</evidence>
<evidence type="ECO:0000259" key="1">
    <source>
        <dbReference type="Pfam" id="PF05305"/>
    </source>
</evidence>
<name>A0A1G9Y384_9ACTN</name>
<keyword evidence="3" id="KW-1185">Reference proteome</keyword>
<sequence>MQAVEALQPDPDAFLAEMRNEGLVPCYGTAGEVEGFGQLMCDALAQGHSPDWIRGIGLESGINDRDSDTVLDASITFLRPEHGDQLEN</sequence>
<dbReference type="InterPro" id="IPR007969">
    <property type="entry name" value="DUF732"/>
</dbReference>
<protein>
    <recommendedName>
        <fullName evidence="1">DUF732 domain-containing protein</fullName>
    </recommendedName>
</protein>
<gene>
    <name evidence="2" type="ORF">SAMN05660642_03860</name>
</gene>
<dbReference type="EMBL" id="FNHE01000011">
    <property type="protein sequence ID" value="SDN03126.1"/>
    <property type="molecule type" value="Genomic_DNA"/>
</dbReference>
<evidence type="ECO:0000313" key="2">
    <source>
        <dbReference type="EMBL" id="SDN03126.1"/>
    </source>
</evidence>
<dbReference type="Pfam" id="PF05305">
    <property type="entry name" value="DUF732"/>
    <property type="match status" value="1"/>
</dbReference>
<dbReference type="AlphaFoldDB" id="A0A1G9Y384"/>
<organism evidence="2 3">
    <name type="scientific">Geodermatophilus siccatus</name>
    <dbReference type="NCBI Taxonomy" id="1137991"/>
    <lineage>
        <taxon>Bacteria</taxon>
        <taxon>Bacillati</taxon>
        <taxon>Actinomycetota</taxon>
        <taxon>Actinomycetes</taxon>
        <taxon>Geodermatophilales</taxon>
        <taxon>Geodermatophilaceae</taxon>
        <taxon>Geodermatophilus</taxon>
    </lineage>
</organism>
<dbReference type="Proteomes" id="UP000198680">
    <property type="component" value="Unassembled WGS sequence"/>
</dbReference>
<proteinExistence type="predicted"/>
<accession>A0A1G9Y384</accession>
<feature type="domain" description="DUF732" evidence="1">
    <location>
        <begin position="12"/>
        <end position="81"/>
    </location>
</feature>